<feature type="region of interest" description="Disordered" evidence="6">
    <location>
        <begin position="58"/>
        <end position="129"/>
    </location>
</feature>
<evidence type="ECO:0000259" key="7">
    <source>
        <dbReference type="PROSITE" id="PS50940"/>
    </source>
</evidence>
<comment type="caution">
    <text evidence="8">The sequence shown here is derived from an EMBL/GenBank/DDBJ whole genome shotgun (WGS) entry which is preliminary data.</text>
</comment>
<dbReference type="GO" id="GO:0005576">
    <property type="term" value="C:extracellular region"/>
    <property type="evidence" value="ECO:0007669"/>
    <property type="project" value="InterPro"/>
</dbReference>
<feature type="non-terminal residue" evidence="8">
    <location>
        <position position="180"/>
    </location>
</feature>
<dbReference type="InterPro" id="IPR051940">
    <property type="entry name" value="Chitin_bind-dev_reg"/>
</dbReference>
<dbReference type="InterPro" id="IPR002557">
    <property type="entry name" value="Chitin-bd_dom"/>
</dbReference>
<keyword evidence="9" id="KW-1185">Reference proteome</keyword>
<organism evidence="8 9">
    <name type="scientific">Halocaridina rubra</name>
    <name type="common">Hawaiian red shrimp</name>
    <dbReference type="NCBI Taxonomy" id="373956"/>
    <lineage>
        <taxon>Eukaryota</taxon>
        <taxon>Metazoa</taxon>
        <taxon>Ecdysozoa</taxon>
        <taxon>Arthropoda</taxon>
        <taxon>Crustacea</taxon>
        <taxon>Multicrustacea</taxon>
        <taxon>Malacostraca</taxon>
        <taxon>Eumalacostraca</taxon>
        <taxon>Eucarida</taxon>
        <taxon>Decapoda</taxon>
        <taxon>Pleocyemata</taxon>
        <taxon>Caridea</taxon>
        <taxon>Atyoidea</taxon>
        <taxon>Atyidae</taxon>
        <taxon>Halocaridina</taxon>
    </lineage>
</organism>
<dbReference type="PROSITE" id="PS50940">
    <property type="entry name" value="CHIT_BIND_II"/>
    <property type="match status" value="1"/>
</dbReference>
<evidence type="ECO:0000256" key="3">
    <source>
        <dbReference type="ARBA" id="ARBA00022737"/>
    </source>
</evidence>
<keyword evidence="2" id="KW-0732">Signal</keyword>
<keyword evidence="4" id="KW-1015">Disulfide bond</keyword>
<dbReference type="Gene3D" id="2.170.140.10">
    <property type="entry name" value="Chitin binding domain"/>
    <property type="match status" value="2"/>
</dbReference>
<evidence type="ECO:0000256" key="6">
    <source>
        <dbReference type="SAM" id="MobiDB-lite"/>
    </source>
</evidence>
<evidence type="ECO:0000313" key="9">
    <source>
        <dbReference type="Proteomes" id="UP001381693"/>
    </source>
</evidence>
<dbReference type="SMART" id="SM00494">
    <property type="entry name" value="ChtBD2"/>
    <property type="match status" value="2"/>
</dbReference>
<keyword evidence="3" id="KW-0677">Repeat</keyword>
<feature type="domain" description="Chitin-binding type-2" evidence="7">
    <location>
        <begin position="1"/>
        <end position="53"/>
    </location>
</feature>
<reference evidence="8 9" key="1">
    <citation type="submission" date="2023-11" db="EMBL/GenBank/DDBJ databases">
        <title>Halocaridina rubra genome assembly.</title>
        <authorList>
            <person name="Smith C."/>
        </authorList>
    </citation>
    <scope>NUCLEOTIDE SEQUENCE [LARGE SCALE GENOMIC DNA]</scope>
    <source>
        <strain evidence="8">EP-1</strain>
        <tissue evidence="8">Whole</tissue>
    </source>
</reference>
<evidence type="ECO:0000256" key="4">
    <source>
        <dbReference type="ARBA" id="ARBA00023157"/>
    </source>
</evidence>
<dbReference type="PANTHER" id="PTHR23301:SF0">
    <property type="entry name" value="CHITIN-BINDING TYPE-2 DOMAIN-CONTAINING PROTEIN-RELATED"/>
    <property type="match status" value="1"/>
</dbReference>
<evidence type="ECO:0000313" key="8">
    <source>
        <dbReference type="EMBL" id="KAK7066785.1"/>
    </source>
</evidence>
<gene>
    <name evidence="8" type="ORF">SK128_015976</name>
</gene>
<accession>A0AAN8WV16</accession>
<dbReference type="PANTHER" id="PTHR23301">
    <property type="entry name" value="CHITIN BINDING PERITROPHIN-A"/>
    <property type="match status" value="1"/>
</dbReference>
<dbReference type="Proteomes" id="UP001381693">
    <property type="component" value="Unassembled WGS sequence"/>
</dbReference>
<evidence type="ECO:0000256" key="2">
    <source>
        <dbReference type="ARBA" id="ARBA00022729"/>
    </source>
</evidence>
<dbReference type="GO" id="GO:0008061">
    <property type="term" value="F:chitin binding"/>
    <property type="evidence" value="ECO:0007669"/>
    <property type="project" value="UniProtKB-KW"/>
</dbReference>
<evidence type="ECO:0000256" key="1">
    <source>
        <dbReference type="ARBA" id="ARBA00022669"/>
    </source>
</evidence>
<feature type="non-terminal residue" evidence="8">
    <location>
        <position position="1"/>
    </location>
</feature>
<dbReference type="SUPFAM" id="SSF57625">
    <property type="entry name" value="Invertebrate chitin-binding proteins"/>
    <property type="match status" value="2"/>
</dbReference>
<dbReference type="Pfam" id="PF01607">
    <property type="entry name" value="CBM_14"/>
    <property type="match status" value="2"/>
</dbReference>
<dbReference type="AlphaFoldDB" id="A0AAN8WV16"/>
<dbReference type="InterPro" id="IPR036508">
    <property type="entry name" value="Chitin-bd_dom_sf"/>
</dbReference>
<protein>
    <recommendedName>
        <fullName evidence="7">Chitin-binding type-2 domain-containing protein</fullName>
    </recommendedName>
</protein>
<name>A0AAN8WV16_HALRR</name>
<evidence type="ECO:0000256" key="5">
    <source>
        <dbReference type="ARBA" id="ARBA00023180"/>
    </source>
</evidence>
<keyword evidence="1" id="KW-0147">Chitin-binding</keyword>
<proteinExistence type="predicted"/>
<dbReference type="EMBL" id="JAXCGZ010019021">
    <property type="protein sequence ID" value="KAK7066785.1"/>
    <property type="molecule type" value="Genomic_DNA"/>
</dbReference>
<sequence length="180" mass="19048">SCPGDGLWADPCDCQRYYHCSSGIPNHLTCGASTLWSQALQYCDWEANVECIIGSQTTAGQTTTRPQTTTTPQTATQPQATAAPLTATQPQTTTAPQTTPAPQTTTAPQTTPLPQTTAAPQTTTITQPYPTNNPACGTFTCPGDGLWADPCDCQKFYNCHAGTGYHTPCSDGTLWNDVAK</sequence>
<keyword evidence="5" id="KW-0325">Glycoprotein</keyword>